<dbReference type="AlphaFoldDB" id="A0A3B0Y7P3"/>
<keyword evidence="2" id="KW-0547">Nucleotide-binding</keyword>
<keyword evidence="5" id="KW-0436">Ligase</keyword>
<dbReference type="GO" id="GO:0035999">
    <property type="term" value="P:tetrahydrofolate interconversion"/>
    <property type="evidence" value="ECO:0007669"/>
    <property type="project" value="TreeGrafter"/>
</dbReference>
<dbReference type="GO" id="GO:0030272">
    <property type="term" value="F:5-formyltetrahydrofolate cyclo-ligase activity"/>
    <property type="evidence" value="ECO:0007669"/>
    <property type="project" value="UniProtKB-EC"/>
</dbReference>
<dbReference type="PANTHER" id="PTHR23407:SF1">
    <property type="entry name" value="5-FORMYLTETRAHYDROFOLATE CYCLO-LIGASE"/>
    <property type="match status" value="1"/>
</dbReference>
<dbReference type="PANTHER" id="PTHR23407">
    <property type="entry name" value="ATPASE INHIBITOR/5-FORMYLTETRAHYDROFOLATE CYCLO-LIGASE"/>
    <property type="match status" value="1"/>
</dbReference>
<organism evidence="5">
    <name type="scientific">hydrothermal vent metagenome</name>
    <dbReference type="NCBI Taxonomy" id="652676"/>
    <lineage>
        <taxon>unclassified sequences</taxon>
        <taxon>metagenomes</taxon>
        <taxon>ecological metagenomes</taxon>
    </lineage>
</organism>
<feature type="compositionally biased region" description="Polar residues" evidence="4">
    <location>
        <begin position="1"/>
        <end position="18"/>
    </location>
</feature>
<gene>
    <name evidence="5" type="ORF">MNBD_GAMMA10-243</name>
</gene>
<sequence length="205" mass="23853">MSKQEPQRSNPHQNLRTQLRNKRKSLSKKQQEAHATQLAKRLCNYPLCKRNTHIAAYLAADGEIDPALFIRRAWQQNKKIYLPVLVPFARRIYFALYTPNSKMKPNRFGIDEPDVHPKHWLKPRQMQLILTPLVGFDIMGNRLGMGGGFYDRSLSFTRFRKSSHAPWLMGLAHQLQCIEQLPLQAHDIPMQVIATEQRLYEISPV</sequence>
<dbReference type="SUPFAM" id="SSF100950">
    <property type="entry name" value="NagB/RpiA/CoA transferase-like"/>
    <property type="match status" value="1"/>
</dbReference>
<dbReference type="EC" id="6.3.3.2" evidence="5"/>
<feature type="region of interest" description="Disordered" evidence="4">
    <location>
        <begin position="1"/>
        <end position="33"/>
    </location>
</feature>
<evidence type="ECO:0000313" key="5">
    <source>
        <dbReference type="EMBL" id="VAW70199.1"/>
    </source>
</evidence>
<dbReference type="GO" id="GO:0005524">
    <property type="term" value="F:ATP binding"/>
    <property type="evidence" value="ECO:0007669"/>
    <property type="project" value="UniProtKB-KW"/>
</dbReference>
<proteinExistence type="inferred from homology"/>
<evidence type="ECO:0000256" key="3">
    <source>
        <dbReference type="ARBA" id="ARBA00022840"/>
    </source>
</evidence>
<protein>
    <submittedName>
        <fullName evidence="5">5-formyltetrahydrofolate cyclo-ligase</fullName>
        <ecNumber evidence="5">6.3.3.2</ecNumber>
    </submittedName>
</protein>
<dbReference type="Gene3D" id="3.40.50.10420">
    <property type="entry name" value="NagB/RpiA/CoA transferase-like"/>
    <property type="match status" value="1"/>
</dbReference>
<dbReference type="NCBIfam" id="TIGR02727">
    <property type="entry name" value="MTHFS_bact"/>
    <property type="match status" value="1"/>
</dbReference>
<comment type="similarity">
    <text evidence="1">Belongs to the 5-formyltetrahydrofolate cyclo-ligase family.</text>
</comment>
<name>A0A3B0Y7P3_9ZZZZ</name>
<evidence type="ECO:0000256" key="2">
    <source>
        <dbReference type="ARBA" id="ARBA00022741"/>
    </source>
</evidence>
<evidence type="ECO:0000256" key="1">
    <source>
        <dbReference type="ARBA" id="ARBA00010638"/>
    </source>
</evidence>
<accession>A0A3B0Y7P3</accession>
<evidence type="ECO:0000256" key="4">
    <source>
        <dbReference type="SAM" id="MobiDB-lite"/>
    </source>
</evidence>
<dbReference type="Pfam" id="PF01812">
    <property type="entry name" value="5-FTHF_cyc-lig"/>
    <property type="match status" value="1"/>
</dbReference>
<reference evidence="5" key="1">
    <citation type="submission" date="2018-06" db="EMBL/GenBank/DDBJ databases">
        <authorList>
            <person name="Zhirakovskaya E."/>
        </authorList>
    </citation>
    <scope>NUCLEOTIDE SEQUENCE</scope>
</reference>
<dbReference type="EMBL" id="UOFJ01000502">
    <property type="protein sequence ID" value="VAW70199.1"/>
    <property type="molecule type" value="Genomic_DNA"/>
</dbReference>
<dbReference type="InterPro" id="IPR024185">
    <property type="entry name" value="FTHF_cligase-like_sf"/>
</dbReference>
<keyword evidence="3" id="KW-0067">ATP-binding</keyword>
<dbReference type="GO" id="GO:0009396">
    <property type="term" value="P:folic acid-containing compound biosynthetic process"/>
    <property type="evidence" value="ECO:0007669"/>
    <property type="project" value="TreeGrafter"/>
</dbReference>
<dbReference type="InterPro" id="IPR002698">
    <property type="entry name" value="FTHF_cligase"/>
</dbReference>
<dbReference type="PIRSF" id="PIRSF006806">
    <property type="entry name" value="FTHF_cligase"/>
    <property type="match status" value="1"/>
</dbReference>
<dbReference type="InterPro" id="IPR037171">
    <property type="entry name" value="NagB/RpiA_transferase-like"/>
</dbReference>